<dbReference type="EMBL" id="JABFAD010000009">
    <property type="protein sequence ID" value="MBA0806642.1"/>
    <property type="molecule type" value="Genomic_DNA"/>
</dbReference>
<reference evidence="1 2" key="1">
    <citation type="journal article" date="2019" name="Genome Biol. Evol.">
        <title>Insights into the evolution of the New World diploid cottons (Gossypium, subgenus Houzingenia) based on genome sequencing.</title>
        <authorList>
            <person name="Grover C.E."/>
            <person name="Arick M.A. 2nd"/>
            <person name="Thrash A."/>
            <person name="Conover J.L."/>
            <person name="Sanders W.S."/>
            <person name="Peterson D.G."/>
            <person name="Frelichowski J.E."/>
            <person name="Scheffler J.A."/>
            <person name="Scheffler B.E."/>
            <person name="Wendel J.F."/>
        </authorList>
    </citation>
    <scope>NUCLEOTIDE SEQUENCE [LARGE SCALE GENOMIC DNA]</scope>
    <source>
        <strain evidence="1">0</strain>
        <tissue evidence="1">Leaf</tissue>
    </source>
</reference>
<dbReference type="AlphaFoldDB" id="A0A7J9HA62"/>
<dbReference type="Proteomes" id="UP000593560">
    <property type="component" value="Unassembled WGS sequence"/>
</dbReference>
<organism evidence="1 2">
    <name type="scientific">Gossypium harknessii</name>
    <dbReference type="NCBI Taxonomy" id="34285"/>
    <lineage>
        <taxon>Eukaryota</taxon>
        <taxon>Viridiplantae</taxon>
        <taxon>Streptophyta</taxon>
        <taxon>Embryophyta</taxon>
        <taxon>Tracheophyta</taxon>
        <taxon>Spermatophyta</taxon>
        <taxon>Magnoliopsida</taxon>
        <taxon>eudicotyledons</taxon>
        <taxon>Gunneridae</taxon>
        <taxon>Pentapetalae</taxon>
        <taxon>rosids</taxon>
        <taxon>malvids</taxon>
        <taxon>Malvales</taxon>
        <taxon>Malvaceae</taxon>
        <taxon>Malvoideae</taxon>
        <taxon>Gossypium</taxon>
    </lineage>
</organism>
<accession>A0A7J9HA62</accession>
<evidence type="ECO:0000313" key="2">
    <source>
        <dbReference type="Proteomes" id="UP000593560"/>
    </source>
</evidence>
<protein>
    <submittedName>
        <fullName evidence="1">Uncharacterized protein</fullName>
    </submittedName>
</protein>
<evidence type="ECO:0000313" key="1">
    <source>
        <dbReference type="EMBL" id="MBA0806642.1"/>
    </source>
</evidence>
<name>A0A7J9HA62_9ROSI</name>
<keyword evidence="2" id="KW-1185">Reference proteome</keyword>
<comment type="caution">
    <text evidence="1">The sequence shown here is derived from an EMBL/GenBank/DDBJ whole genome shotgun (WGS) entry which is preliminary data.</text>
</comment>
<gene>
    <name evidence="1" type="ORF">Gohar_022510</name>
</gene>
<proteinExistence type="predicted"/>
<sequence>MWTNTNHKLEVVYQQWRFSSYILVEESISSSMVADVSAANFTGILNTN</sequence>